<feature type="binding site" evidence="8">
    <location>
        <position position="7"/>
    </location>
    <ligand>
        <name>Mg(2+)</name>
        <dbReference type="ChEBI" id="CHEBI:18420"/>
    </ligand>
</feature>
<reference evidence="10 11" key="1">
    <citation type="submission" date="2019-06" db="EMBL/GenBank/DDBJ databases">
        <title>Quisquiliibacterium sp. nov., isolated from a maize field.</title>
        <authorList>
            <person name="Lin S.-Y."/>
            <person name="Tsai C.-F."/>
            <person name="Young C.-C."/>
        </authorList>
    </citation>
    <scope>NUCLEOTIDE SEQUENCE [LARGE SCALE GENOMIC DNA]</scope>
    <source>
        <strain evidence="10 11">CC-CFT501</strain>
    </source>
</reference>
<sequence length="132" mass="14485">MARYLLDTNAVIGLLNGSAPALTRRVRRVAPAEIGVSSIVVYELFYGAYKSVRVARNLAIIDGIQLQTLEFDREDARQAGAARAALEKRGTPIGAYDILIAGQALARGLTLISRNLREFERIEGLSIRNWEG</sequence>
<dbReference type="AlphaFoldDB" id="A0A5C8NZ71"/>
<dbReference type="InterPro" id="IPR050556">
    <property type="entry name" value="Type_II_TA_system_RNase"/>
</dbReference>
<keyword evidence="8" id="KW-0800">Toxin</keyword>
<evidence type="ECO:0000256" key="1">
    <source>
        <dbReference type="ARBA" id="ARBA00001946"/>
    </source>
</evidence>
<dbReference type="EC" id="3.1.-.-" evidence="8"/>
<evidence type="ECO:0000256" key="5">
    <source>
        <dbReference type="ARBA" id="ARBA00022801"/>
    </source>
</evidence>
<evidence type="ECO:0000259" key="9">
    <source>
        <dbReference type="Pfam" id="PF01850"/>
    </source>
</evidence>
<dbReference type="EMBL" id="VDUY01000003">
    <property type="protein sequence ID" value="TXL66371.1"/>
    <property type="molecule type" value="Genomic_DNA"/>
</dbReference>
<dbReference type="Pfam" id="PF01850">
    <property type="entry name" value="PIN"/>
    <property type="match status" value="1"/>
</dbReference>
<keyword evidence="2 8" id="KW-1277">Toxin-antitoxin system</keyword>
<accession>A0A5C8NZ71</accession>
<comment type="cofactor">
    <cofactor evidence="1 8">
        <name>Mg(2+)</name>
        <dbReference type="ChEBI" id="CHEBI:18420"/>
    </cofactor>
</comment>
<feature type="binding site" evidence="8">
    <location>
        <position position="97"/>
    </location>
    <ligand>
        <name>Mg(2+)</name>
        <dbReference type="ChEBI" id="CHEBI:18420"/>
    </ligand>
</feature>
<comment type="similarity">
    <text evidence="7 8">Belongs to the PINc/VapC protein family.</text>
</comment>
<dbReference type="GO" id="GO:0016787">
    <property type="term" value="F:hydrolase activity"/>
    <property type="evidence" value="ECO:0007669"/>
    <property type="project" value="UniProtKB-KW"/>
</dbReference>
<evidence type="ECO:0000313" key="10">
    <source>
        <dbReference type="EMBL" id="TXL66371.1"/>
    </source>
</evidence>
<evidence type="ECO:0000256" key="7">
    <source>
        <dbReference type="ARBA" id="ARBA00038093"/>
    </source>
</evidence>
<keyword evidence="5 8" id="KW-0378">Hydrolase</keyword>
<keyword evidence="3 8" id="KW-0540">Nuclease</keyword>
<dbReference type="OrthoDB" id="9796690at2"/>
<evidence type="ECO:0000256" key="4">
    <source>
        <dbReference type="ARBA" id="ARBA00022723"/>
    </source>
</evidence>
<dbReference type="HAMAP" id="MF_00265">
    <property type="entry name" value="VapC_Nob1"/>
    <property type="match status" value="1"/>
</dbReference>
<dbReference type="PANTHER" id="PTHR33653">
    <property type="entry name" value="RIBONUCLEASE VAPC2"/>
    <property type="match status" value="1"/>
</dbReference>
<dbReference type="InterPro" id="IPR022907">
    <property type="entry name" value="VapC_family"/>
</dbReference>
<evidence type="ECO:0000256" key="2">
    <source>
        <dbReference type="ARBA" id="ARBA00022649"/>
    </source>
</evidence>
<comment type="caution">
    <text evidence="10">The sequence shown here is derived from an EMBL/GenBank/DDBJ whole genome shotgun (WGS) entry which is preliminary data.</text>
</comment>
<name>A0A5C8NZ71_9BURK</name>
<keyword evidence="6 8" id="KW-0460">Magnesium</keyword>
<dbReference type="GO" id="GO:0000287">
    <property type="term" value="F:magnesium ion binding"/>
    <property type="evidence" value="ECO:0007669"/>
    <property type="project" value="UniProtKB-UniRule"/>
</dbReference>
<comment type="function">
    <text evidence="8">Toxic component of a toxin-antitoxin (TA) system. An RNase.</text>
</comment>
<evidence type="ECO:0000256" key="6">
    <source>
        <dbReference type="ARBA" id="ARBA00022842"/>
    </source>
</evidence>
<dbReference type="GO" id="GO:0090729">
    <property type="term" value="F:toxin activity"/>
    <property type="evidence" value="ECO:0007669"/>
    <property type="project" value="UniProtKB-KW"/>
</dbReference>
<dbReference type="Gene3D" id="3.40.50.1010">
    <property type="entry name" value="5'-nuclease"/>
    <property type="match status" value="1"/>
</dbReference>
<organism evidence="10 11">
    <name type="scientific">Zeimonas arvi</name>
    <dbReference type="NCBI Taxonomy" id="2498847"/>
    <lineage>
        <taxon>Bacteria</taxon>
        <taxon>Pseudomonadati</taxon>
        <taxon>Pseudomonadota</taxon>
        <taxon>Betaproteobacteria</taxon>
        <taxon>Burkholderiales</taxon>
        <taxon>Burkholderiaceae</taxon>
        <taxon>Zeimonas</taxon>
    </lineage>
</organism>
<dbReference type="RefSeq" id="WP_147704282.1">
    <property type="nucleotide sequence ID" value="NZ_VDUY01000003.1"/>
</dbReference>
<feature type="domain" description="PIN" evidence="9">
    <location>
        <begin position="4"/>
        <end position="123"/>
    </location>
</feature>
<dbReference type="Proteomes" id="UP000321548">
    <property type="component" value="Unassembled WGS sequence"/>
</dbReference>
<keyword evidence="4 8" id="KW-0479">Metal-binding</keyword>
<dbReference type="PANTHER" id="PTHR33653:SF1">
    <property type="entry name" value="RIBONUCLEASE VAPC2"/>
    <property type="match status" value="1"/>
</dbReference>
<evidence type="ECO:0000256" key="3">
    <source>
        <dbReference type="ARBA" id="ARBA00022722"/>
    </source>
</evidence>
<dbReference type="InterPro" id="IPR029060">
    <property type="entry name" value="PIN-like_dom_sf"/>
</dbReference>
<evidence type="ECO:0000256" key="8">
    <source>
        <dbReference type="HAMAP-Rule" id="MF_00265"/>
    </source>
</evidence>
<keyword evidence="11" id="KW-1185">Reference proteome</keyword>
<evidence type="ECO:0000313" key="11">
    <source>
        <dbReference type="Proteomes" id="UP000321548"/>
    </source>
</evidence>
<dbReference type="SUPFAM" id="SSF88723">
    <property type="entry name" value="PIN domain-like"/>
    <property type="match status" value="1"/>
</dbReference>
<proteinExistence type="inferred from homology"/>
<dbReference type="CDD" id="cd18745">
    <property type="entry name" value="PIN_VapC4-5_FitB-like"/>
    <property type="match status" value="1"/>
</dbReference>
<dbReference type="InterPro" id="IPR002716">
    <property type="entry name" value="PIN_dom"/>
</dbReference>
<dbReference type="GO" id="GO:0004540">
    <property type="term" value="F:RNA nuclease activity"/>
    <property type="evidence" value="ECO:0007669"/>
    <property type="project" value="InterPro"/>
</dbReference>
<protein>
    <recommendedName>
        <fullName evidence="8">Ribonuclease VapC</fullName>
        <shortName evidence="8">RNase VapC</shortName>
        <ecNumber evidence="8">3.1.-.-</ecNumber>
    </recommendedName>
    <alternativeName>
        <fullName evidence="8">Toxin VapC</fullName>
    </alternativeName>
</protein>
<gene>
    <name evidence="8" type="primary">vapC</name>
    <name evidence="10" type="ORF">FHP08_09930</name>
</gene>